<evidence type="ECO:0000259" key="9">
    <source>
        <dbReference type="Pfam" id="PF00884"/>
    </source>
</evidence>
<evidence type="ECO:0000256" key="8">
    <source>
        <dbReference type="SAM" id="SignalP"/>
    </source>
</evidence>
<evidence type="ECO:0000256" key="6">
    <source>
        <dbReference type="ARBA" id="ARBA00022837"/>
    </source>
</evidence>
<dbReference type="InterPro" id="IPR036439">
    <property type="entry name" value="Dockerin_dom_sf"/>
</dbReference>
<keyword evidence="5 10" id="KW-0378">Hydrolase</keyword>
<gene>
    <name evidence="10" type="primary">betC_2</name>
    <name evidence="10" type="ORF">Pla108_36800</name>
</gene>
<dbReference type="InterPro" id="IPR017850">
    <property type="entry name" value="Alkaline_phosphatase_core_sf"/>
</dbReference>
<feature type="region of interest" description="Disordered" evidence="7">
    <location>
        <begin position="144"/>
        <end position="163"/>
    </location>
</feature>
<evidence type="ECO:0000256" key="4">
    <source>
        <dbReference type="ARBA" id="ARBA00022729"/>
    </source>
</evidence>
<dbReference type="SUPFAM" id="SSF53649">
    <property type="entry name" value="Alkaline phosphatase-like"/>
    <property type="match status" value="1"/>
</dbReference>
<organism evidence="10 11">
    <name type="scientific">Botrimarina colliarenosi</name>
    <dbReference type="NCBI Taxonomy" id="2528001"/>
    <lineage>
        <taxon>Bacteria</taxon>
        <taxon>Pseudomonadati</taxon>
        <taxon>Planctomycetota</taxon>
        <taxon>Planctomycetia</taxon>
        <taxon>Pirellulales</taxon>
        <taxon>Lacipirellulaceae</taxon>
        <taxon>Botrimarina</taxon>
    </lineage>
</organism>
<feature type="compositionally biased region" description="Basic and acidic residues" evidence="7">
    <location>
        <begin position="146"/>
        <end position="163"/>
    </location>
</feature>
<dbReference type="Proteomes" id="UP000317421">
    <property type="component" value="Unassembled WGS sequence"/>
</dbReference>
<comment type="caution">
    <text evidence="10">The sequence shown here is derived from an EMBL/GenBank/DDBJ whole genome shotgun (WGS) entry which is preliminary data.</text>
</comment>
<dbReference type="EMBL" id="SJPR01000006">
    <property type="protein sequence ID" value="TWT94829.1"/>
    <property type="molecule type" value="Genomic_DNA"/>
</dbReference>
<dbReference type="Pfam" id="PF00884">
    <property type="entry name" value="Sulfatase"/>
    <property type="match status" value="1"/>
</dbReference>
<dbReference type="GO" id="GO:0047753">
    <property type="term" value="F:choline-sulfatase activity"/>
    <property type="evidence" value="ECO:0007669"/>
    <property type="project" value="UniProtKB-EC"/>
</dbReference>
<protein>
    <submittedName>
        <fullName evidence="10">Choline-sulfatase</fullName>
        <ecNumber evidence="10">3.1.6.6</ecNumber>
    </submittedName>
</protein>
<dbReference type="CDD" id="cd16030">
    <property type="entry name" value="iduronate-2-sulfatase"/>
    <property type="match status" value="1"/>
</dbReference>
<comment type="similarity">
    <text evidence="2">Belongs to the sulfatase family.</text>
</comment>
<reference evidence="10 11" key="1">
    <citation type="submission" date="2019-02" db="EMBL/GenBank/DDBJ databases">
        <title>Deep-cultivation of Planctomycetes and their phenomic and genomic characterization uncovers novel biology.</title>
        <authorList>
            <person name="Wiegand S."/>
            <person name="Jogler M."/>
            <person name="Boedeker C."/>
            <person name="Pinto D."/>
            <person name="Vollmers J."/>
            <person name="Rivas-Marin E."/>
            <person name="Kohn T."/>
            <person name="Peeters S.H."/>
            <person name="Heuer A."/>
            <person name="Rast P."/>
            <person name="Oberbeckmann S."/>
            <person name="Bunk B."/>
            <person name="Jeske O."/>
            <person name="Meyerdierks A."/>
            <person name="Storesund J.E."/>
            <person name="Kallscheuer N."/>
            <person name="Luecker S."/>
            <person name="Lage O.M."/>
            <person name="Pohl T."/>
            <person name="Merkel B.J."/>
            <person name="Hornburger P."/>
            <person name="Mueller R.-W."/>
            <person name="Bruemmer F."/>
            <person name="Labrenz M."/>
            <person name="Spormann A.M."/>
            <person name="Op Den Camp H."/>
            <person name="Overmann J."/>
            <person name="Amann R."/>
            <person name="Jetten M.S.M."/>
            <person name="Mascher T."/>
            <person name="Medema M.H."/>
            <person name="Devos D.P."/>
            <person name="Kaster A.-K."/>
            <person name="Ovreas L."/>
            <person name="Rohde M."/>
            <person name="Galperin M.Y."/>
            <person name="Jogler C."/>
        </authorList>
    </citation>
    <scope>NUCLEOTIDE SEQUENCE [LARGE SCALE GENOMIC DNA]</scope>
    <source>
        <strain evidence="10 11">Pla108</strain>
    </source>
</reference>
<dbReference type="GO" id="GO:0000272">
    <property type="term" value="P:polysaccharide catabolic process"/>
    <property type="evidence" value="ECO:0007669"/>
    <property type="project" value="InterPro"/>
</dbReference>
<evidence type="ECO:0000256" key="7">
    <source>
        <dbReference type="SAM" id="MobiDB-lite"/>
    </source>
</evidence>
<dbReference type="AlphaFoldDB" id="A0A5C6A5Q4"/>
<evidence type="ECO:0000256" key="1">
    <source>
        <dbReference type="ARBA" id="ARBA00001913"/>
    </source>
</evidence>
<accession>A0A5C6A5Q4</accession>
<dbReference type="OrthoDB" id="236884at2"/>
<feature type="chain" id="PRO_5022955203" evidence="8">
    <location>
        <begin position="29"/>
        <end position="780"/>
    </location>
</feature>
<proteinExistence type="inferred from homology"/>
<name>A0A5C6A5Q4_9BACT</name>
<feature type="signal peptide" evidence="8">
    <location>
        <begin position="1"/>
        <end position="28"/>
    </location>
</feature>
<dbReference type="EC" id="3.1.6.6" evidence="10"/>
<feature type="domain" description="Sulfatase N-terminal" evidence="9">
    <location>
        <begin position="31"/>
        <end position="421"/>
    </location>
</feature>
<evidence type="ECO:0000256" key="5">
    <source>
        <dbReference type="ARBA" id="ARBA00022801"/>
    </source>
</evidence>
<evidence type="ECO:0000313" key="11">
    <source>
        <dbReference type="Proteomes" id="UP000317421"/>
    </source>
</evidence>
<dbReference type="PANTHER" id="PTHR45953">
    <property type="entry name" value="IDURONATE 2-SULFATASE"/>
    <property type="match status" value="1"/>
</dbReference>
<comment type="cofactor">
    <cofactor evidence="1">
        <name>Ca(2+)</name>
        <dbReference type="ChEBI" id="CHEBI:29108"/>
    </cofactor>
</comment>
<keyword evidence="6" id="KW-0106">Calcium</keyword>
<dbReference type="GO" id="GO:0005737">
    <property type="term" value="C:cytoplasm"/>
    <property type="evidence" value="ECO:0007669"/>
    <property type="project" value="TreeGrafter"/>
</dbReference>
<dbReference type="Gene3D" id="3.40.720.10">
    <property type="entry name" value="Alkaline Phosphatase, subunit A"/>
    <property type="match status" value="1"/>
</dbReference>
<evidence type="ECO:0000256" key="2">
    <source>
        <dbReference type="ARBA" id="ARBA00008779"/>
    </source>
</evidence>
<dbReference type="GO" id="GO:0046872">
    <property type="term" value="F:metal ion binding"/>
    <property type="evidence" value="ECO:0007669"/>
    <property type="project" value="UniProtKB-KW"/>
</dbReference>
<dbReference type="GO" id="GO:0004423">
    <property type="term" value="F:iduronate-2-sulfatase activity"/>
    <property type="evidence" value="ECO:0007669"/>
    <property type="project" value="InterPro"/>
</dbReference>
<evidence type="ECO:0000256" key="3">
    <source>
        <dbReference type="ARBA" id="ARBA00022723"/>
    </source>
</evidence>
<keyword evidence="4 8" id="KW-0732">Signal</keyword>
<keyword evidence="3" id="KW-0479">Metal-binding</keyword>
<dbReference type="InterPro" id="IPR000917">
    <property type="entry name" value="Sulfatase_N"/>
</dbReference>
<dbReference type="PANTHER" id="PTHR45953:SF1">
    <property type="entry name" value="IDURONATE 2-SULFATASE"/>
    <property type="match status" value="1"/>
</dbReference>
<keyword evidence="11" id="KW-1185">Reference proteome</keyword>
<sequence length="780" mass="85017" precursor="true">MTLLSSISRRWRAATAIALLACPLQGQGAAPNIVMVAIDDLNDFVGPLRGAEDVLPDAEIRARLTPNLTRLAEWGATFTNAQTAHPACNASRAAIMSGVSGETTGLTANDGGLNWRNYEATRYATTLPQHLKNHGYVIETTGKVWHNNDSDAPDDRRDDAPADRAATDWDTVRPYHQRAAAPHRVLQQEWPIGRDRAASLRWSRLVPRSRGDEAPTIEAWEELTDSLDDQRAAAWTAERISSHAESDPPRFLATGVFHPHLPWDAPGVFFDRFPIDKIKTPKTLADDLADLGPLGKRMGIRAVHKNVLAATPDSDLAWRTAIQAYLASVSYADFAVGKILDAVEAKNTDDDPANDWIVVLWSDHGWHLGEKRLWHKFTVWEEAARSNLMVYAPGLTKPGERIDAPVELLAIAPTLCELAGVAPLPQMQDDSLLPLIARPASEPGAVALTSFGETEKADAGLHAKKYSLRSQRFRLVHYEDGSQELYDHDHDPDEFFNLLHPANEAEVTAFGLNASQVDEVRRWLGSRLFERLLKLNSQDVFVDHQVDLAAIETSGRTAILDPTPQGNTDFDRFELAASEDFLVAADVELAGDDRRAELRFGVVAGEGAYALALEDGGASTRLLRYDGDKAETLGEATPLATDARPNAEPGGSFRLLVDYAAATRTVELLVQDRYGVNRLRTSHVLSAALPADSGFAVRVEGEQGGTGVTRAVLLAEPAAPFPGDFNGDGLVNAADSTVWRDQLGKVVPVGSSADGDFDGRVEDDDRSIWTGNYGRKAVVE</sequence>
<dbReference type="Gene3D" id="1.10.1330.10">
    <property type="entry name" value="Dockerin domain"/>
    <property type="match status" value="1"/>
</dbReference>
<evidence type="ECO:0000313" key="10">
    <source>
        <dbReference type="EMBL" id="TWT94829.1"/>
    </source>
</evidence>
<dbReference type="InterPro" id="IPR035874">
    <property type="entry name" value="IDS"/>
</dbReference>
<dbReference type="RefSeq" id="WP_146446377.1">
    <property type="nucleotide sequence ID" value="NZ_SJPR01000006.1"/>
</dbReference>